<keyword evidence="2" id="KW-0812">Transmembrane</keyword>
<feature type="region of interest" description="Disordered" evidence="5">
    <location>
        <begin position="1"/>
        <end position="65"/>
    </location>
</feature>
<evidence type="ECO:0000256" key="4">
    <source>
        <dbReference type="ARBA" id="ARBA00023136"/>
    </source>
</evidence>
<evidence type="ECO:0000313" key="6">
    <source>
        <dbReference type="EMBL" id="SMQ55386.1"/>
    </source>
</evidence>
<dbReference type="Pfam" id="PF01124">
    <property type="entry name" value="MAPEG"/>
    <property type="match status" value="1"/>
</dbReference>
<sequence>MSQNRDFDQAKADARQTAEQAKEATRQNINQARDVAGEKAEQAKNVARDKAEQAKDAADRAGRRVERELENDGVYNPKGLAVAALGPAFLALIPVTNWISQPGGFLEKGVNGVIGGVGLLASAGASTHIAQGGKIAALAALYATATYALSGAASAGGQDAGTQGGRDNNHPRAALANLQGLPLRLYSAHQHLMEMFPGWAIAAALAQVISPNDQHIINLLGLHVIAKLFVHYPAYVLNNGGVRSGAHFFATSAILNVLLQLARKPLV</sequence>
<feature type="compositionally biased region" description="Basic and acidic residues" evidence="5">
    <location>
        <begin position="1"/>
        <end position="25"/>
    </location>
</feature>
<accession>A0A1X7S6R0</accession>
<dbReference type="GO" id="GO:0016020">
    <property type="term" value="C:membrane"/>
    <property type="evidence" value="ECO:0007669"/>
    <property type="project" value="UniProtKB-SubCell"/>
</dbReference>
<keyword evidence="3" id="KW-1133">Transmembrane helix</keyword>
<keyword evidence="7" id="KW-1185">Reference proteome</keyword>
<evidence type="ECO:0000256" key="1">
    <source>
        <dbReference type="ARBA" id="ARBA00004370"/>
    </source>
</evidence>
<evidence type="ECO:0000256" key="3">
    <source>
        <dbReference type="ARBA" id="ARBA00022989"/>
    </source>
</evidence>
<feature type="compositionally biased region" description="Basic and acidic residues" evidence="5">
    <location>
        <begin position="35"/>
        <end position="65"/>
    </location>
</feature>
<dbReference type="Gene3D" id="1.20.120.550">
    <property type="entry name" value="Membrane associated eicosanoid/glutathione metabolism-like domain"/>
    <property type="match status" value="1"/>
</dbReference>
<evidence type="ECO:0000256" key="2">
    <source>
        <dbReference type="ARBA" id="ARBA00022692"/>
    </source>
</evidence>
<dbReference type="PANTHER" id="PTHR35371">
    <property type="entry name" value="INNER MEMBRANE PROTEIN"/>
    <property type="match status" value="1"/>
</dbReference>
<comment type="subcellular location">
    <subcellularLocation>
        <location evidence="1">Membrane</location>
    </subcellularLocation>
</comment>
<dbReference type="EMBL" id="LT853702">
    <property type="protein sequence ID" value="SMQ55386.1"/>
    <property type="molecule type" value="Genomic_DNA"/>
</dbReference>
<name>A0A1X7S6R0_ZYMT9</name>
<dbReference type="PANTHER" id="PTHR35371:SF1">
    <property type="entry name" value="BLR7753 PROTEIN"/>
    <property type="match status" value="1"/>
</dbReference>
<proteinExistence type="predicted"/>
<reference evidence="6 7" key="1">
    <citation type="submission" date="2016-06" db="EMBL/GenBank/DDBJ databases">
        <authorList>
            <person name="Kjaerup R.B."/>
            <person name="Dalgaard T.S."/>
            <person name="Juul-Madsen H.R."/>
        </authorList>
    </citation>
    <scope>NUCLEOTIDE SEQUENCE [LARGE SCALE GENOMIC DNA]</scope>
</reference>
<dbReference type="InterPro" id="IPR023352">
    <property type="entry name" value="MAPEG-like_dom_sf"/>
</dbReference>
<dbReference type="AlphaFoldDB" id="A0A1X7S6R0"/>
<evidence type="ECO:0000313" key="7">
    <source>
        <dbReference type="Proteomes" id="UP000215127"/>
    </source>
</evidence>
<dbReference type="SUPFAM" id="SSF161084">
    <property type="entry name" value="MAPEG domain-like"/>
    <property type="match status" value="1"/>
</dbReference>
<evidence type="ECO:0000256" key="5">
    <source>
        <dbReference type="SAM" id="MobiDB-lite"/>
    </source>
</evidence>
<dbReference type="Gene3D" id="6.10.140.1430">
    <property type="match status" value="1"/>
</dbReference>
<organism evidence="6 7">
    <name type="scientific">Zymoseptoria tritici (strain ST99CH_3D7)</name>
    <dbReference type="NCBI Taxonomy" id="1276538"/>
    <lineage>
        <taxon>Eukaryota</taxon>
        <taxon>Fungi</taxon>
        <taxon>Dikarya</taxon>
        <taxon>Ascomycota</taxon>
        <taxon>Pezizomycotina</taxon>
        <taxon>Dothideomycetes</taxon>
        <taxon>Dothideomycetidae</taxon>
        <taxon>Mycosphaerellales</taxon>
        <taxon>Mycosphaerellaceae</taxon>
        <taxon>Zymoseptoria</taxon>
    </lineage>
</organism>
<keyword evidence="4" id="KW-0472">Membrane</keyword>
<dbReference type="Proteomes" id="UP000215127">
    <property type="component" value="Chromosome 11"/>
</dbReference>
<protein>
    <submittedName>
        <fullName evidence="6">Uncharacterized protein</fullName>
    </submittedName>
</protein>
<dbReference type="InterPro" id="IPR001129">
    <property type="entry name" value="Membr-assoc_MAPEG"/>
</dbReference>
<gene>
    <name evidence="6" type="ORF">ZT3D7_G10541</name>
</gene>